<sequence>MSAGFGVNGDQLPLPSVCCAVPDGVAAGEIAADAAAFPLKISAPVMKMAEAVWPNRNAKRRVELRM</sequence>
<evidence type="ECO:0000313" key="1">
    <source>
        <dbReference type="EMBL" id="GAA3927649.1"/>
    </source>
</evidence>
<proteinExistence type="predicted"/>
<name>A0ABP7MPM3_9MICO</name>
<keyword evidence="2" id="KW-1185">Reference proteome</keyword>
<dbReference type="Proteomes" id="UP001501591">
    <property type="component" value="Unassembled WGS sequence"/>
</dbReference>
<dbReference type="EMBL" id="BAABCP010000001">
    <property type="protein sequence ID" value="GAA3927649.1"/>
    <property type="molecule type" value="Genomic_DNA"/>
</dbReference>
<evidence type="ECO:0000313" key="2">
    <source>
        <dbReference type="Proteomes" id="UP001501591"/>
    </source>
</evidence>
<accession>A0ABP7MPM3</accession>
<protein>
    <submittedName>
        <fullName evidence="1">Uncharacterized protein</fullName>
    </submittedName>
</protein>
<gene>
    <name evidence="1" type="ORF">GCM10022383_03310</name>
</gene>
<organism evidence="1 2">
    <name type="scientific">Microbacterium soli</name>
    <dbReference type="NCBI Taxonomy" id="446075"/>
    <lineage>
        <taxon>Bacteria</taxon>
        <taxon>Bacillati</taxon>
        <taxon>Actinomycetota</taxon>
        <taxon>Actinomycetes</taxon>
        <taxon>Micrococcales</taxon>
        <taxon>Microbacteriaceae</taxon>
        <taxon>Microbacterium</taxon>
    </lineage>
</organism>
<reference evidence="2" key="1">
    <citation type="journal article" date="2019" name="Int. J. Syst. Evol. Microbiol.">
        <title>The Global Catalogue of Microorganisms (GCM) 10K type strain sequencing project: providing services to taxonomists for standard genome sequencing and annotation.</title>
        <authorList>
            <consortium name="The Broad Institute Genomics Platform"/>
            <consortium name="The Broad Institute Genome Sequencing Center for Infectious Disease"/>
            <person name="Wu L."/>
            <person name="Ma J."/>
        </authorList>
    </citation>
    <scope>NUCLEOTIDE SEQUENCE [LARGE SCALE GENOMIC DNA]</scope>
    <source>
        <strain evidence="2">JCM 17024</strain>
    </source>
</reference>
<comment type="caution">
    <text evidence="1">The sequence shown here is derived from an EMBL/GenBank/DDBJ whole genome shotgun (WGS) entry which is preliminary data.</text>
</comment>
<dbReference type="RefSeq" id="WP_344817751.1">
    <property type="nucleotide sequence ID" value="NZ_BAABCP010000001.1"/>
</dbReference>